<feature type="compositionally biased region" description="Polar residues" evidence="1">
    <location>
        <begin position="224"/>
        <end position="240"/>
    </location>
</feature>
<keyword evidence="3" id="KW-0732">Signal</keyword>
<comment type="caution">
    <text evidence="4">The sequence shown here is derived from an EMBL/GenBank/DDBJ whole genome shotgun (WGS) entry which is preliminary data.</text>
</comment>
<feature type="chain" id="PRO_5040446900" evidence="3">
    <location>
        <begin position="25"/>
        <end position="375"/>
    </location>
</feature>
<evidence type="ECO:0000256" key="3">
    <source>
        <dbReference type="SAM" id="SignalP"/>
    </source>
</evidence>
<gene>
    <name evidence="4" type="ORF">HOLleu_23466</name>
</gene>
<organism evidence="4 5">
    <name type="scientific">Holothuria leucospilota</name>
    <name type="common">Black long sea cucumber</name>
    <name type="synonym">Mertensiothuria leucospilota</name>
    <dbReference type="NCBI Taxonomy" id="206669"/>
    <lineage>
        <taxon>Eukaryota</taxon>
        <taxon>Metazoa</taxon>
        <taxon>Echinodermata</taxon>
        <taxon>Eleutherozoa</taxon>
        <taxon>Echinozoa</taxon>
        <taxon>Holothuroidea</taxon>
        <taxon>Aspidochirotacea</taxon>
        <taxon>Aspidochirotida</taxon>
        <taxon>Holothuriidae</taxon>
        <taxon>Holothuria</taxon>
    </lineage>
</organism>
<evidence type="ECO:0000256" key="2">
    <source>
        <dbReference type="SAM" id="Phobius"/>
    </source>
</evidence>
<keyword evidence="5" id="KW-1185">Reference proteome</keyword>
<feature type="signal peptide" evidence="3">
    <location>
        <begin position="1"/>
        <end position="24"/>
    </location>
</feature>
<keyword evidence="2" id="KW-1133">Transmembrane helix</keyword>
<dbReference type="AlphaFoldDB" id="A0A9Q1BV25"/>
<name>A0A9Q1BV25_HOLLE</name>
<feature type="region of interest" description="Disordered" evidence="1">
    <location>
        <begin position="215"/>
        <end position="249"/>
    </location>
</feature>
<evidence type="ECO:0000313" key="5">
    <source>
        <dbReference type="Proteomes" id="UP001152320"/>
    </source>
</evidence>
<proteinExistence type="predicted"/>
<sequence>MGFKDSSRILERFYLALLFMSVFGFSATSDCDDFDLKSVRGDGEGWGCFCFQDSSDCFMCFQHPTNIDCAELVLPCFNQSQSFTETEIHISYLFRRGNSGSEVNRVPLNVYEEEESNCTVSYFSATLLDNEVMTPGSQLQRSNFRAGNLSKRNINPTTSYRLNIVESMGSFPSMSIVCLTKVEFIGSETTVAVTTEIAQTTTNVTTTSKVRSETTDAVTKGIAPTTTDVRTTNEGSLSTSDGEKNTEQEQTQSSFPIWVIVLIILIVVIGVFAVVGVFIRQRNHHDHQPDSNVNTEATYGHSNQIKATTKHDKDVILNPTYGHDPVSEQDEEYHSYTEIDVNVPTNSEMIYNSAYESQPPFSGMIYNSAYESSSN</sequence>
<reference evidence="4" key="1">
    <citation type="submission" date="2021-10" db="EMBL/GenBank/DDBJ databases">
        <title>Tropical sea cucumber genome reveals ecological adaptation and Cuvierian tubules defense mechanism.</title>
        <authorList>
            <person name="Chen T."/>
        </authorList>
    </citation>
    <scope>NUCLEOTIDE SEQUENCE</scope>
    <source>
        <strain evidence="4">Nanhai2018</strain>
        <tissue evidence="4">Muscle</tissue>
    </source>
</reference>
<dbReference type="EMBL" id="JAIZAY010000011">
    <property type="protein sequence ID" value="KAJ8033280.1"/>
    <property type="molecule type" value="Genomic_DNA"/>
</dbReference>
<protein>
    <submittedName>
        <fullName evidence="4">Uncharacterized protein</fullName>
    </submittedName>
</protein>
<evidence type="ECO:0000313" key="4">
    <source>
        <dbReference type="EMBL" id="KAJ8033280.1"/>
    </source>
</evidence>
<dbReference type="Proteomes" id="UP001152320">
    <property type="component" value="Chromosome 11"/>
</dbReference>
<accession>A0A9Q1BV25</accession>
<evidence type="ECO:0000256" key="1">
    <source>
        <dbReference type="SAM" id="MobiDB-lite"/>
    </source>
</evidence>
<feature type="transmembrane region" description="Helical" evidence="2">
    <location>
        <begin position="255"/>
        <end position="279"/>
    </location>
</feature>
<keyword evidence="2" id="KW-0812">Transmembrane</keyword>
<keyword evidence="2" id="KW-0472">Membrane</keyword>